<dbReference type="PANTHER" id="PTHR11579">
    <property type="entry name" value="PROTEIN-L-ISOASPARTATE O-METHYLTRANSFERASE"/>
    <property type="match status" value="1"/>
</dbReference>
<dbReference type="AlphaFoldDB" id="A0A0F9ZGI4"/>
<dbReference type="GO" id="GO:0032259">
    <property type="term" value="P:methylation"/>
    <property type="evidence" value="ECO:0007669"/>
    <property type="project" value="UniProtKB-KW"/>
</dbReference>
<dbReference type="Gene3D" id="3.40.50.150">
    <property type="entry name" value="Vaccinia Virus protein VP39"/>
    <property type="match status" value="1"/>
</dbReference>
<dbReference type="Pfam" id="PF01135">
    <property type="entry name" value="PCMT"/>
    <property type="match status" value="1"/>
</dbReference>
<evidence type="ECO:0000256" key="3">
    <source>
        <dbReference type="ARBA" id="ARBA00011890"/>
    </source>
</evidence>
<dbReference type="GO" id="GO:0004719">
    <property type="term" value="F:protein-L-isoaspartate (D-aspartate) O-methyltransferase activity"/>
    <property type="evidence" value="ECO:0007669"/>
    <property type="project" value="UniProtKB-EC"/>
</dbReference>
<evidence type="ECO:0000256" key="6">
    <source>
        <dbReference type="ARBA" id="ARBA00022603"/>
    </source>
</evidence>
<sequence>MSELLEIKDTDKILDIGTGSGYQAAVLRNLCKEVISIEIIPQLAKKAEMIFNKLKYRNITVVNKNGREGYKEKAPYDKIICAAVSKDIPNDWKEQLTDDGIIVLPIYKRNKQVLTRIRKKNGKYFEENFCQVLFVPLV</sequence>
<organism evidence="12 13">
    <name type="scientific">candidate division WS6 bacterium GW2011_GWC1_33_20</name>
    <dbReference type="NCBI Taxonomy" id="1619089"/>
    <lineage>
        <taxon>Bacteria</taxon>
        <taxon>Candidatus Dojkabacteria</taxon>
    </lineage>
</organism>
<dbReference type="EMBL" id="LBOV01000019">
    <property type="protein sequence ID" value="KKP43263.1"/>
    <property type="molecule type" value="Genomic_DNA"/>
</dbReference>
<evidence type="ECO:0000256" key="9">
    <source>
        <dbReference type="ARBA" id="ARBA00030757"/>
    </source>
</evidence>
<evidence type="ECO:0000256" key="5">
    <source>
        <dbReference type="ARBA" id="ARBA00022490"/>
    </source>
</evidence>
<dbReference type="CDD" id="cd02440">
    <property type="entry name" value="AdoMet_MTases"/>
    <property type="match status" value="1"/>
</dbReference>
<keyword evidence="5" id="KW-0963">Cytoplasm</keyword>
<dbReference type="Proteomes" id="UP000034302">
    <property type="component" value="Unassembled WGS sequence"/>
</dbReference>
<evidence type="ECO:0000256" key="7">
    <source>
        <dbReference type="ARBA" id="ARBA00022679"/>
    </source>
</evidence>
<evidence type="ECO:0000256" key="10">
    <source>
        <dbReference type="ARBA" id="ARBA00031323"/>
    </source>
</evidence>
<name>A0A0F9ZGI4_9BACT</name>
<comment type="caution">
    <text evidence="12">The sequence shown here is derived from an EMBL/GenBank/DDBJ whole genome shotgun (WGS) entry which is preliminary data.</text>
</comment>
<keyword evidence="6 12" id="KW-0489">Methyltransferase</keyword>
<keyword evidence="8" id="KW-0949">S-adenosyl-L-methionine</keyword>
<comment type="similarity">
    <text evidence="2">Belongs to the methyltransferase superfamily. L-isoaspartyl/D-aspartyl protein methyltransferase family.</text>
</comment>
<evidence type="ECO:0000256" key="11">
    <source>
        <dbReference type="ARBA" id="ARBA00031350"/>
    </source>
</evidence>
<evidence type="ECO:0000256" key="1">
    <source>
        <dbReference type="ARBA" id="ARBA00004496"/>
    </source>
</evidence>
<dbReference type="GO" id="GO:0005737">
    <property type="term" value="C:cytoplasm"/>
    <property type="evidence" value="ECO:0007669"/>
    <property type="project" value="UniProtKB-SubCell"/>
</dbReference>
<dbReference type="SUPFAM" id="SSF53335">
    <property type="entry name" value="S-adenosyl-L-methionine-dependent methyltransferases"/>
    <property type="match status" value="1"/>
</dbReference>
<protein>
    <recommendedName>
        <fullName evidence="4">Protein-L-isoaspartate O-methyltransferase</fullName>
        <ecNumber evidence="3">2.1.1.77</ecNumber>
    </recommendedName>
    <alternativeName>
        <fullName evidence="11">L-isoaspartyl protein carboxyl methyltransferase</fullName>
    </alternativeName>
    <alternativeName>
        <fullName evidence="9">Protein L-isoaspartyl methyltransferase</fullName>
    </alternativeName>
    <alternativeName>
        <fullName evidence="10">Protein-beta-aspartate methyltransferase</fullName>
    </alternativeName>
</protein>
<reference evidence="12 13" key="1">
    <citation type="journal article" date="2015" name="Nature">
        <title>rRNA introns, odd ribosomes, and small enigmatic genomes across a large radiation of phyla.</title>
        <authorList>
            <person name="Brown C.T."/>
            <person name="Hug L.A."/>
            <person name="Thomas B.C."/>
            <person name="Sharon I."/>
            <person name="Castelle C.J."/>
            <person name="Singh A."/>
            <person name="Wilkins M.J."/>
            <person name="Williams K.H."/>
            <person name="Banfield J.F."/>
        </authorList>
    </citation>
    <scope>NUCLEOTIDE SEQUENCE [LARGE SCALE GENOMIC DNA]</scope>
</reference>
<proteinExistence type="inferred from homology"/>
<evidence type="ECO:0000256" key="4">
    <source>
        <dbReference type="ARBA" id="ARBA00013346"/>
    </source>
</evidence>
<evidence type="ECO:0000256" key="8">
    <source>
        <dbReference type="ARBA" id="ARBA00022691"/>
    </source>
</evidence>
<gene>
    <name evidence="12" type="ORF">UR34_C0019G0005</name>
</gene>
<evidence type="ECO:0000313" key="13">
    <source>
        <dbReference type="Proteomes" id="UP000034302"/>
    </source>
</evidence>
<evidence type="ECO:0000313" key="12">
    <source>
        <dbReference type="EMBL" id="KKP43263.1"/>
    </source>
</evidence>
<dbReference type="PANTHER" id="PTHR11579:SF0">
    <property type="entry name" value="PROTEIN-L-ISOASPARTATE(D-ASPARTATE) O-METHYLTRANSFERASE"/>
    <property type="match status" value="1"/>
</dbReference>
<comment type="subcellular location">
    <subcellularLocation>
        <location evidence="1">Cytoplasm</location>
    </subcellularLocation>
</comment>
<dbReference type="InterPro" id="IPR029063">
    <property type="entry name" value="SAM-dependent_MTases_sf"/>
</dbReference>
<dbReference type="PATRIC" id="fig|1619089.3.peg.621"/>
<accession>A0A0F9ZGI4</accession>
<dbReference type="InterPro" id="IPR000682">
    <property type="entry name" value="PCMT"/>
</dbReference>
<evidence type="ECO:0000256" key="2">
    <source>
        <dbReference type="ARBA" id="ARBA00005369"/>
    </source>
</evidence>
<keyword evidence="7 12" id="KW-0808">Transferase</keyword>
<dbReference type="EC" id="2.1.1.77" evidence="3"/>